<dbReference type="AlphaFoldDB" id="A0A8J3Q8T2"/>
<keyword evidence="3" id="KW-1185">Reference proteome</keyword>
<gene>
    <name evidence="2" type="ORF">Rhe02_33690</name>
</gene>
<feature type="transmembrane region" description="Helical" evidence="1">
    <location>
        <begin position="44"/>
        <end position="68"/>
    </location>
</feature>
<comment type="caution">
    <text evidence="2">The sequence shown here is derived from an EMBL/GenBank/DDBJ whole genome shotgun (WGS) entry which is preliminary data.</text>
</comment>
<accession>A0A8J3Q8T2</accession>
<dbReference type="RefSeq" id="WP_203909161.1">
    <property type="nucleotide sequence ID" value="NZ_BONY01000018.1"/>
</dbReference>
<proteinExistence type="predicted"/>
<dbReference type="EMBL" id="BONY01000018">
    <property type="protein sequence ID" value="GIH05302.1"/>
    <property type="molecule type" value="Genomic_DNA"/>
</dbReference>
<sequence length="71" mass="7783">MIVRLAPLPQALPERRSPWTSVLAFTVHAWMSSWQQRLGGRYNLTASLIAALVFAFTVAGLVGLAITLRCS</sequence>
<keyword evidence="1" id="KW-1133">Transmembrane helix</keyword>
<reference evidence="2" key="1">
    <citation type="submission" date="2021-01" db="EMBL/GenBank/DDBJ databases">
        <title>Whole genome shotgun sequence of Rhizocola hellebori NBRC 109834.</title>
        <authorList>
            <person name="Komaki H."/>
            <person name="Tamura T."/>
        </authorList>
    </citation>
    <scope>NUCLEOTIDE SEQUENCE</scope>
    <source>
        <strain evidence="2">NBRC 109834</strain>
    </source>
</reference>
<keyword evidence="1" id="KW-0472">Membrane</keyword>
<dbReference type="Proteomes" id="UP000612899">
    <property type="component" value="Unassembled WGS sequence"/>
</dbReference>
<evidence type="ECO:0000313" key="3">
    <source>
        <dbReference type="Proteomes" id="UP000612899"/>
    </source>
</evidence>
<protein>
    <submittedName>
        <fullName evidence="2">Uncharacterized protein</fullName>
    </submittedName>
</protein>
<keyword evidence="1" id="KW-0812">Transmembrane</keyword>
<organism evidence="2 3">
    <name type="scientific">Rhizocola hellebori</name>
    <dbReference type="NCBI Taxonomy" id="1392758"/>
    <lineage>
        <taxon>Bacteria</taxon>
        <taxon>Bacillati</taxon>
        <taxon>Actinomycetota</taxon>
        <taxon>Actinomycetes</taxon>
        <taxon>Micromonosporales</taxon>
        <taxon>Micromonosporaceae</taxon>
        <taxon>Rhizocola</taxon>
    </lineage>
</organism>
<evidence type="ECO:0000256" key="1">
    <source>
        <dbReference type="SAM" id="Phobius"/>
    </source>
</evidence>
<name>A0A8J3Q8T2_9ACTN</name>
<evidence type="ECO:0000313" key="2">
    <source>
        <dbReference type="EMBL" id="GIH05302.1"/>
    </source>
</evidence>